<dbReference type="AlphaFoldDB" id="A0AAE1LNV7"/>
<gene>
    <name evidence="3" type="ORF">KUF71_006058</name>
    <name evidence="4" type="ORF">KUF71_014562</name>
    <name evidence="2" type="ORF">KUF71_023665</name>
</gene>
<dbReference type="PANTHER" id="PTHR31025:SF22">
    <property type="entry name" value="IP13529P"/>
    <property type="match status" value="1"/>
</dbReference>
<reference evidence="4" key="2">
    <citation type="journal article" date="2023" name="BMC Genomics">
        <title>Pest status, molecular evolution, and epigenetic factors derived from the genome assembly of Frankliniella fusca, a thysanopteran phytovirus vector.</title>
        <authorList>
            <person name="Catto M.A."/>
            <person name="Labadie P.E."/>
            <person name="Jacobson A.L."/>
            <person name="Kennedy G.G."/>
            <person name="Srinivasan R."/>
            <person name="Hunt B.G."/>
        </authorList>
    </citation>
    <scope>NUCLEOTIDE SEQUENCE</scope>
    <source>
        <strain evidence="4">PL_HMW_Pooled</strain>
    </source>
</reference>
<dbReference type="EMBL" id="JAHWGI010001250">
    <property type="protein sequence ID" value="KAK3926315.1"/>
    <property type="molecule type" value="Genomic_DNA"/>
</dbReference>
<protein>
    <submittedName>
        <fullName evidence="4">Baculoviral IAP repeat-containing protein 1f</fullName>
    </submittedName>
</protein>
<comment type="caution">
    <text evidence="4">The sequence shown here is derived from an EMBL/GenBank/DDBJ whole genome shotgun (WGS) entry which is preliminary data.</text>
</comment>
<evidence type="ECO:0000256" key="1">
    <source>
        <dbReference type="SAM" id="MobiDB-lite"/>
    </source>
</evidence>
<dbReference type="PANTHER" id="PTHR31025">
    <property type="entry name" value="SI:CH211-196P9.1-RELATED"/>
    <property type="match status" value="1"/>
</dbReference>
<keyword evidence="5" id="KW-1185">Reference proteome</keyword>
<dbReference type="EMBL" id="JAHWGI010000365">
    <property type="protein sequence ID" value="KAK3914252.1"/>
    <property type="molecule type" value="Genomic_DNA"/>
</dbReference>
<name>A0AAE1LNV7_9NEOP</name>
<evidence type="ECO:0000313" key="3">
    <source>
        <dbReference type="EMBL" id="KAK3915990.1"/>
    </source>
</evidence>
<feature type="compositionally biased region" description="Low complexity" evidence="1">
    <location>
        <begin position="91"/>
        <end position="106"/>
    </location>
</feature>
<reference evidence="4" key="1">
    <citation type="submission" date="2021-07" db="EMBL/GenBank/DDBJ databases">
        <authorList>
            <person name="Catto M.A."/>
            <person name="Jacobson A."/>
            <person name="Kennedy G."/>
            <person name="Labadie P."/>
            <person name="Hunt B.G."/>
            <person name="Srinivasan R."/>
        </authorList>
    </citation>
    <scope>NUCLEOTIDE SEQUENCE</scope>
    <source>
        <strain evidence="4">PL_HMW_Pooled</strain>
        <tissue evidence="4">Head</tissue>
    </source>
</reference>
<proteinExistence type="predicted"/>
<sequence>MDTVALTKSIVNWAKKVMTNLVTSDLLKIAEYLTSPAVGITCFEEFGDVTEEMLSDLDLAPVKKNRLLKALLQEATPVQRLEPSAKEPTPSSSNSFSAQSSSQRQPQLLMPNAYSFRVPWNALPKELIKKLEKAKLSDKKAHYSDIAELKLAIAKKLQADYSAFKSSHPRAQKHPGRAVYRSVANEVGRKFGVAIQDSVNGRLVSSSFKTFERRLEICVENKYRDKNYKRKVVKGKGTVGVLQEEHHPTLTEASREEQVILKENMKGIFQMDPTEWDWLDTNENIKSTYALQRDDIYNAKQGVITNDANEEQEQEGNEDEDNPEENHKVMERLKSEWPFLFQLEGLQIHHKRLTGRDLEAAYESFVEEHLSTMLTFMVTKTGENNEDNMALKMYVETIEGVDSGKKFLMLIEMLCTIFKEEISKFILPVEKTSQPDLFEYSCLEQIPYPCIVALDSNKYMALKYCVCADKVSLTVTSCPADAILALFYICFNFDLEYPPQLPLLFEFIERFIFGMGVVDTKVKTKQGHEIVVLTERVRKLSEDYERFKEDFQKKCEAYTK</sequence>
<dbReference type="Proteomes" id="UP001219518">
    <property type="component" value="Unassembled WGS sequence"/>
</dbReference>
<dbReference type="EMBL" id="JAHWGI010000478">
    <property type="protein sequence ID" value="KAK3915990.1"/>
    <property type="molecule type" value="Genomic_DNA"/>
</dbReference>
<feature type="region of interest" description="Disordered" evidence="1">
    <location>
        <begin position="78"/>
        <end position="106"/>
    </location>
</feature>
<evidence type="ECO:0000313" key="2">
    <source>
        <dbReference type="EMBL" id="KAK3914252.1"/>
    </source>
</evidence>
<evidence type="ECO:0000313" key="4">
    <source>
        <dbReference type="EMBL" id="KAK3926315.1"/>
    </source>
</evidence>
<accession>A0AAE1LNV7</accession>
<evidence type="ECO:0000313" key="5">
    <source>
        <dbReference type="Proteomes" id="UP001219518"/>
    </source>
</evidence>
<organism evidence="4 5">
    <name type="scientific">Frankliniella fusca</name>
    <dbReference type="NCBI Taxonomy" id="407009"/>
    <lineage>
        <taxon>Eukaryota</taxon>
        <taxon>Metazoa</taxon>
        <taxon>Ecdysozoa</taxon>
        <taxon>Arthropoda</taxon>
        <taxon>Hexapoda</taxon>
        <taxon>Insecta</taxon>
        <taxon>Pterygota</taxon>
        <taxon>Neoptera</taxon>
        <taxon>Paraneoptera</taxon>
        <taxon>Thysanoptera</taxon>
        <taxon>Terebrantia</taxon>
        <taxon>Thripoidea</taxon>
        <taxon>Thripidae</taxon>
        <taxon>Frankliniella</taxon>
    </lineage>
</organism>